<dbReference type="EMBL" id="MSIF01000006">
    <property type="protein sequence ID" value="OLF10535.1"/>
    <property type="molecule type" value="Genomic_DNA"/>
</dbReference>
<dbReference type="Proteomes" id="UP000185696">
    <property type="component" value="Unassembled WGS sequence"/>
</dbReference>
<keyword evidence="2" id="KW-1185">Reference proteome</keyword>
<reference evidence="1 2" key="1">
    <citation type="submission" date="2016-12" db="EMBL/GenBank/DDBJ databases">
        <title>The draft genome sequence of Actinophytocola xinjiangensis.</title>
        <authorList>
            <person name="Wang W."/>
            <person name="Yuan L."/>
        </authorList>
    </citation>
    <scope>NUCLEOTIDE SEQUENCE [LARGE SCALE GENOMIC DNA]</scope>
    <source>
        <strain evidence="1 2">CGMCC 4.4663</strain>
    </source>
</reference>
<proteinExistence type="predicted"/>
<evidence type="ECO:0000313" key="2">
    <source>
        <dbReference type="Proteomes" id="UP000185696"/>
    </source>
</evidence>
<dbReference type="RefSeq" id="WP_075133524.1">
    <property type="nucleotide sequence ID" value="NZ_MSIF01000006.1"/>
</dbReference>
<dbReference type="SUPFAM" id="SSF51735">
    <property type="entry name" value="NAD(P)-binding Rossmann-fold domains"/>
    <property type="match status" value="1"/>
</dbReference>
<name>A0A7Z1AYG4_9PSEU</name>
<comment type="caution">
    <text evidence="1">The sequence shown here is derived from an EMBL/GenBank/DDBJ whole genome shotgun (WGS) entry which is preliminary data.</text>
</comment>
<dbReference type="Gene3D" id="3.40.50.720">
    <property type="entry name" value="NAD(P)-binding Rossmann-like Domain"/>
    <property type="match status" value="1"/>
</dbReference>
<evidence type="ECO:0000313" key="1">
    <source>
        <dbReference type="EMBL" id="OLF10535.1"/>
    </source>
</evidence>
<dbReference type="OrthoDB" id="9033521at2"/>
<gene>
    <name evidence="1" type="ORF">BLA60_15240</name>
</gene>
<dbReference type="InterPro" id="IPR036291">
    <property type="entry name" value="NAD(P)-bd_dom_sf"/>
</dbReference>
<sequence length="377" mass="40842">MRKIMIIGAGDLGRRVCGELAHRDRRWEVRLVGRTEDALQRDVNLIRFSALQQGCRSRVDYALTDLDDVARTAEVIAEFAPDVVFLAASLQSWWVITTLPAERFQRLYAANFGPWLPMHLVPVHKAMRAVRAAGSQAVVVNAAYPDVVHPVLATAGLAPHVGIGNVANNVPALRHSAGTILGTDPADVDVRLVTHHYVSHRLSRTTDISPTQLRIAILAEGRDALPDIGLSRLLKPLTTEYRRTGGMAGQAMTAASAMSVLVPLLEQREAVVHAPGPLGLPGGYPVAVGSGPVRLALPSGMTEQEAVDVNRSGQVEDGVRAIGDDGTVLFEESTMDVMRRELGYDCTTMPLSEAEDRARELGTRFARYRENGSVGRV</sequence>
<accession>A0A7Z1AYG4</accession>
<protein>
    <recommendedName>
        <fullName evidence="3">Saccharopine dehydrogenase NADP binding domain-containing protein</fullName>
    </recommendedName>
</protein>
<organism evidence="1 2">
    <name type="scientific">Actinophytocola xinjiangensis</name>
    <dbReference type="NCBI Taxonomy" id="485602"/>
    <lineage>
        <taxon>Bacteria</taxon>
        <taxon>Bacillati</taxon>
        <taxon>Actinomycetota</taxon>
        <taxon>Actinomycetes</taxon>
        <taxon>Pseudonocardiales</taxon>
        <taxon>Pseudonocardiaceae</taxon>
    </lineage>
</organism>
<dbReference type="AlphaFoldDB" id="A0A7Z1AYG4"/>
<evidence type="ECO:0008006" key="3">
    <source>
        <dbReference type="Google" id="ProtNLM"/>
    </source>
</evidence>